<accession>A0ABW4ZCF4</accession>
<evidence type="ECO:0000313" key="3">
    <source>
        <dbReference type="EMBL" id="MFD2159554.1"/>
    </source>
</evidence>
<gene>
    <name evidence="3" type="ORF">ACFSW8_11635</name>
</gene>
<keyword evidence="1" id="KW-0812">Transmembrane</keyword>
<feature type="transmembrane region" description="Helical" evidence="1">
    <location>
        <begin position="78"/>
        <end position="101"/>
    </location>
</feature>
<keyword evidence="3" id="KW-0813">Transport</keyword>
<dbReference type="RefSeq" id="WP_377086336.1">
    <property type="nucleotide sequence ID" value="NZ_JBHSJL010000014.1"/>
</dbReference>
<keyword evidence="3" id="KW-0407">Ion channel</keyword>
<dbReference type="GO" id="GO:0034220">
    <property type="term" value="P:monoatomic ion transmembrane transport"/>
    <property type="evidence" value="ECO:0007669"/>
    <property type="project" value="UniProtKB-KW"/>
</dbReference>
<dbReference type="InterPro" id="IPR013099">
    <property type="entry name" value="K_chnl_dom"/>
</dbReference>
<dbReference type="Pfam" id="PF07885">
    <property type="entry name" value="Ion_trans_2"/>
    <property type="match status" value="1"/>
</dbReference>
<dbReference type="SUPFAM" id="SSF81324">
    <property type="entry name" value="Voltage-gated potassium channels"/>
    <property type="match status" value="1"/>
</dbReference>
<dbReference type="PRINTS" id="PR00169">
    <property type="entry name" value="KCHANNEL"/>
</dbReference>
<name>A0ABW4ZCF4_9BACT</name>
<reference evidence="4" key="1">
    <citation type="journal article" date="2019" name="Int. J. Syst. Evol. Microbiol.">
        <title>The Global Catalogue of Microorganisms (GCM) 10K type strain sequencing project: providing services to taxonomists for standard genome sequencing and annotation.</title>
        <authorList>
            <consortium name="The Broad Institute Genomics Platform"/>
            <consortium name="The Broad Institute Genome Sequencing Center for Infectious Disease"/>
            <person name="Wu L."/>
            <person name="Ma J."/>
        </authorList>
    </citation>
    <scope>NUCLEOTIDE SEQUENCE [LARGE SCALE GENOMIC DNA]</scope>
    <source>
        <strain evidence="4">CCUG 57942</strain>
    </source>
</reference>
<feature type="transmembrane region" description="Helical" evidence="1">
    <location>
        <begin position="7"/>
        <end position="24"/>
    </location>
</feature>
<feature type="transmembrane region" description="Helical" evidence="1">
    <location>
        <begin position="181"/>
        <end position="202"/>
    </location>
</feature>
<protein>
    <submittedName>
        <fullName evidence="3">Potassium channel family protein</fullName>
    </submittedName>
</protein>
<organism evidence="3 4">
    <name type="scientific">Rubritalea tangerina</name>
    <dbReference type="NCBI Taxonomy" id="430798"/>
    <lineage>
        <taxon>Bacteria</taxon>
        <taxon>Pseudomonadati</taxon>
        <taxon>Verrucomicrobiota</taxon>
        <taxon>Verrucomicrobiia</taxon>
        <taxon>Verrucomicrobiales</taxon>
        <taxon>Rubritaleaceae</taxon>
        <taxon>Rubritalea</taxon>
    </lineage>
</organism>
<keyword evidence="1" id="KW-0472">Membrane</keyword>
<evidence type="ECO:0000313" key="4">
    <source>
        <dbReference type="Proteomes" id="UP001597389"/>
    </source>
</evidence>
<dbReference type="Gene3D" id="1.10.287.70">
    <property type="match status" value="1"/>
</dbReference>
<keyword evidence="1" id="KW-1133">Transmembrane helix</keyword>
<sequence>MKLRNQAMLLILAEVFFIVTSAFWDAQLEGGYWLTAIYFTFFSMGGYAIAQDKKWLYQYAVLCVIALTFNLFDSYYVAELVACICTLLAHLMVFRLLVWHSFFRKKVLKSDKILSGIAGYILLGLFWTGIFMFMGKEHPGCLLNQVSGAPTSRADELYYSFVTITSLGYGDIVPVSPAAKVAATFAGLSGVLFTAIFISALVSNLKGRVAEAS</sequence>
<feature type="domain" description="Potassium channel" evidence="2">
    <location>
        <begin position="135"/>
        <end position="203"/>
    </location>
</feature>
<keyword evidence="4" id="KW-1185">Reference proteome</keyword>
<evidence type="ECO:0000259" key="2">
    <source>
        <dbReference type="Pfam" id="PF07885"/>
    </source>
</evidence>
<feature type="transmembrane region" description="Helical" evidence="1">
    <location>
        <begin position="113"/>
        <end position="134"/>
    </location>
</feature>
<dbReference type="Proteomes" id="UP001597389">
    <property type="component" value="Unassembled WGS sequence"/>
</dbReference>
<comment type="caution">
    <text evidence="3">The sequence shown here is derived from an EMBL/GenBank/DDBJ whole genome shotgun (WGS) entry which is preliminary data.</text>
</comment>
<feature type="transmembrane region" description="Helical" evidence="1">
    <location>
        <begin position="56"/>
        <end position="72"/>
    </location>
</feature>
<feature type="transmembrane region" description="Helical" evidence="1">
    <location>
        <begin position="30"/>
        <end position="49"/>
    </location>
</feature>
<dbReference type="EMBL" id="JBHUJB010000046">
    <property type="protein sequence ID" value="MFD2159554.1"/>
    <property type="molecule type" value="Genomic_DNA"/>
</dbReference>
<proteinExistence type="predicted"/>
<keyword evidence="3" id="KW-0406">Ion transport</keyword>
<evidence type="ECO:0000256" key="1">
    <source>
        <dbReference type="SAM" id="Phobius"/>
    </source>
</evidence>